<feature type="transmembrane region" description="Helical" evidence="7">
    <location>
        <begin position="217"/>
        <end position="243"/>
    </location>
</feature>
<gene>
    <name evidence="9" type="ORF">GCM10010916_34950</name>
</gene>
<organism evidence="9 10">
    <name type="scientific">Paenibacillus abyssi</name>
    <dbReference type="NCBI Taxonomy" id="1340531"/>
    <lineage>
        <taxon>Bacteria</taxon>
        <taxon>Bacillati</taxon>
        <taxon>Bacillota</taxon>
        <taxon>Bacilli</taxon>
        <taxon>Bacillales</taxon>
        <taxon>Paenibacillaceae</taxon>
        <taxon>Paenibacillus</taxon>
    </lineage>
</organism>
<dbReference type="AlphaFoldDB" id="A0A917FZ93"/>
<dbReference type="InterPro" id="IPR000515">
    <property type="entry name" value="MetI-like"/>
</dbReference>
<protein>
    <submittedName>
        <fullName evidence="9">Peptide ABC transporter permease</fullName>
    </submittedName>
</protein>
<dbReference type="PROSITE" id="PS50928">
    <property type="entry name" value="ABC_TM1"/>
    <property type="match status" value="1"/>
</dbReference>
<comment type="similarity">
    <text evidence="7">Belongs to the binding-protein-dependent transport system permease family.</text>
</comment>
<feature type="domain" description="ABC transmembrane type-1" evidence="8">
    <location>
        <begin position="101"/>
        <end position="285"/>
    </location>
</feature>
<dbReference type="EMBL" id="BMGR01000012">
    <property type="protein sequence ID" value="GGG15033.1"/>
    <property type="molecule type" value="Genomic_DNA"/>
</dbReference>
<keyword evidence="3" id="KW-1003">Cell membrane</keyword>
<sequence length="301" mass="33023">MDAKTVLEGTYFSDSRKELQKERRSLLIRRFLSNRMLLTGSVITVLLGIIALLAPFLTSYTPLEMQMVKRLQAPSLEHWFGTDNFGRDLFSRVVHGTRVSMAVGISVAFITMITGTVIGLYSAYYKFLDHILMRICDGLMAFPGILLAIALTAALGSNMINVIIALSIISTPTIARVVRSAAIVVKEQVYIEALRAQGASASRIIWYHMAPNTVSPLIIQITFVFAVSVLIEAALSFLGAGIAPPNPSLGNILYDGKVVIFSAWWMTVFPGLFILLSVLGLNLFGDGLRDMLDPHTNKAKK</sequence>
<dbReference type="GO" id="GO:0005886">
    <property type="term" value="C:plasma membrane"/>
    <property type="evidence" value="ECO:0007669"/>
    <property type="project" value="UniProtKB-SubCell"/>
</dbReference>
<reference evidence="9" key="2">
    <citation type="submission" date="2020-09" db="EMBL/GenBank/DDBJ databases">
        <authorList>
            <person name="Sun Q."/>
            <person name="Zhou Y."/>
        </authorList>
    </citation>
    <scope>NUCLEOTIDE SEQUENCE</scope>
    <source>
        <strain evidence="9">CGMCC 1.12987</strain>
    </source>
</reference>
<evidence type="ECO:0000256" key="7">
    <source>
        <dbReference type="RuleBase" id="RU363032"/>
    </source>
</evidence>
<dbReference type="PANTHER" id="PTHR43386">
    <property type="entry name" value="OLIGOPEPTIDE TRANSPORT SYSTEM PERMEASE PROTEIN APPC"/>
    <property type="match status" value="1"/>
</dbReference>
<evidence type="ECO:0000256" key="4">
    <source>
        <dbReference type="ARBA" id="ARBA00022692"/>
    </source>
</evidence>
<comment type="caution">
    <text evidence="9">The sequence shown here is derived from an EMBL/GenBank/DDBJ whole genome shotgun (WGS) entry which is preliminary data.</text>
</comment>
<keyword evidence="2 7" id="KW-0813">Transport</keyword>
<dbReference type="Proteomes" id="UP000644756">
    <property type="component" value="Unassembled WGS sequence"/>
</dbReference>
<proteinExistence type="inferred from homology"/>
<keyword evidence="6 7" id="KW-0472">Membrane</keyword>
<accession>A0A917FZ93</accession>
<dbReference type="Pfam" id="PF12911">
    <property type="entry name" value="OppC_N"/>
    <property type="match status" value="1"/>
</dbReference>
<evidence type="ECO:0000256" key="6">
    <source>
        <dbReference type="ARBA" id="ARBA00023136"/>
    </source>
</evidence>
<evidence type="ECO:0000256" key="3">
    <source>
        <dbReference type="ARBA" id="ARBA00022475"/>
    </source>
</evidence>
<feature type="transmembrane region" description="Helical" evidence="7">
    <location>
        <begin position="99"/>
        <end position="124"/>
    </location>
</feature>
<evidence type="ECO:0000313" key="10">
    <source>
        <dbReference type="Proteomes" id="UP000644756"/>
    </source>
</evidence>
<dbReference type="CDD" id="cd06261">
    <property type="entry name" value="TM_PBP2"/>
    <property type="match status" value="1"/>
</dbReference>
<evidence type="ECO:0000313" key="9">
    <source>
        <dbReference type="EMBL" id="GGG15033.1"/>
    </source>
</evidence>
<feature type="transmembrane region" description="Helical" evidence="7">
    <location>
        <begin position="263"/>
        <end position="284"/>
    </location>
</feature>
<feature type="transmembrane region" description="Helical" evidence="7">
    <location>
        <begin position="36"/>
        <end position="57"/>
    </location>
</feature>
<comment type="subcellular location">
    <subcellularLocation>
        <location evidence="1 7">Cell membrane</location>
        <topology evidence="1 7">Multi-pass membrane protein</topology>
    </subcellularLocation>
</comment>
<dbReference type="InterPro" id="IPR035906">
    <property type="entry name" value="MetI-like_sf"/>
</dbReference>
<evidence type="ECO:0000256" key="1">
    <source>
        <dbReference type="ARBA" id="ARBA00004651"/>
    </source>
</evidence>
<dbReference type="PANTHER" id="PTHR43386:SF1">
    <property type="entry name" value="D,D-DIPEPTIDE TRANSPORT SYSTEM PERMEASE PROTEIN DDPC-RELATED"/>
    <property type="match status" value="1"/>
</dbReference>
<dbReference type="InterPro" id="IPR025966">
    <property type="entry name" value="OppC_N"/>
</dbReference>
<reference evidence="9" key="1">
    <citation type="journal article" date="2014" name="Int. J. Syst. Evol. Microbiol.">
        <title>Complete genome sequence of Corynebacterium casei LMG S-19264T (=DSM 44701T), isolated from a smear-ripened cheese.</title>
        <authorList>
            <consortium name="US DOE Joint Genome Institute (JGI-PGF)"/>
            <person name="Walter F."/>
            <person name="Albersmeier A."/>
            <person name="Kalinowski J."/>
            <person name="Ruckert C."/>
        </authorList>
    </citation>
    <scope>NUCLEOTIDE SEQUENCE</scope>
    <source>
        <strain evidence="9">CGMCC 1.12987</strain>
    </source>
</reference>
<evidence type="ECO:0000256" key="5">
    <source>
        <dbReference type="ARBA" id="ARBA00022989"/>
    </source>
</evidence>
<dbReference type="RefSeq" id="WP_188532366.1">
    <property type="nucleotide sequence ID" value="NZ_BMGR01000012.1"/>
</dbReference>
<evidence type="ECO:0000256" key="2">
    <source>
        <dbReference type="ARBA" id="ARBA00022448"/>
    </source>
</evidence>
<keyword evidence="10" id="KW-1185">Reference proteome</keyword>
<evidence type="ECO:0000259" key="8">
    <source>
        <dbReference type="PROSITE" id="PS50928"/>
    </source>
</evidence>
<keyword evidence="4 7" id="KW-0812">Transmembrane</keyword>
<dbReference type="InterPro" id="IPR050366">
    <property type="entry name" value="BP-dependent_transpt_permease"/>
</dbReference>
<dbReference type="Pfam" id="PF00528">
    <property type="entry name" value="BPD_transp_1"/>
    <property type="match status" value="1"/>
</dbReference>
<keyword evidence="5 7" id="KW-1133">Transmembrane helix</keyword>
<name>A0A917FZ93_9BACL</name>
<dbReference type="GO" id="GO:0055085">
    <property type="term" value="P:transmembrane transport"/>
    <property type="evidence" value="ECO:0007669"/>
    <property type="project" value="InterPro"/>
</dbReference>
<dbReference type="Gene3D" id="1.10.3720.10">
    <property type="entry name" value="MetI-like"/>
    <property type="match status" value="1"/>
</dbReference>
<dbReference type="SUPFAM" id="SSF161098">
    <property type="entry name" value="MetI-like"/>
    <property type="match status" value="1"/>
</dbReference>